<sequence>DLPMEIIPDACGYGIGAVLAQRVEGQEHPLAYASRLLSSSEINFSITEKECLALVWAFKKFKGYVWGCKIVVVTDHQALCWLLTKRDLA</sequence>
<dbReference type="Pfam" id="PF17917">
    <property type="entry name" value="RT_RNaseH"/>
    <property type="match status" value="1"/>
</dbReference>
<accession>A0A162CBD0</accession>
<evidence type="ECO:0000256" key="3">
    <source>
        <dbReference type="ARBA" id="ARBA00022722"/>
    </source>
</evidence>
<dbReference type="SUPFAM" id="SSF56672">
    <property type="entry name" value="DNA/RNA polymerases"/>
    <property type="match status" value="1"/>
</dbReference>
<evidence type="ECO:0000256" key="6">
    <source>
        <dbReference type="ARBA" id="ARBA00022918"/>
    </source>
</evidence>
<dbReference type="InterPro" id="IPR041373">
    <property type="entry name" value="RT_RNaseH"/>
</dbReference>
<dbReference type="Proteomes" id="UP000076858">
    <property type="component" value="Unassembled WGS sequence"/>
</dbReference>
<dbReference type="STRING" id="35525.A0A162CBD0"/>
<feature type="domain" description="Reverse transcriptase RNase H-like" evidence="7">
    <location>
        <begin position="2"/>
        <end position="87"/>
    </location>
</feature>
<dbReference type="GO" id="GO:0003964">
    <property type="term" value="F:RNA-directed DNA polymerase activity"/>
    <property type="evidence" value="ECO:0007669"/>
    <property type="project" value="UniProtKB-KW"/>
</dbReference>
<proteinExistence type="predicted"/>
<evidence type="ECO:0000256" key="5">
    <source>
        <dbReference type="ARBA" id="ARBA00022801"/>
    </source>
</evidence>
<evidence type="ECO:0000256" key="2">
    <source>
        <dbReference type="ARBA" id="ARBA00022695"/>
    </source>
</evidence>
<evidence type="ECO:0000259" key="7">
    <source>
        <dbReference type="Pfam" id="PF17917"/>
    </source>
</evidence>
<comment type="caution">
    <text evidence="8">The sequence shown here is derived from an EMBL/GenBank/DDBJ whole genome shotgun (WGS) entry which is preliminary data.</text>
</comment>
<dbReference type="PANTHER" id="PTHR37984:SF5">
    <property type="entry name" value="PROTEIN NYNRIN-LIKE"/>
    <property type="match status" value="1"/>
</dbReference>
<dbReference type="InterPro" id="IPR050951">
    <property type="entry name" value="Retrovirus_Pol_polyprotein"/>
</dbReference>
<gene>
    <name evidence="8" type="ORF">APZ42_009712</name>
</gene>
<keyword evidence="4" id="KW-0255">Endonuclease</keyword>
<keyword evidence="5" id="KW-0378">Hydrolase</keyword>
<name>A0A162CBD0_9CRUS</name>
<evidence type="ECO:0000256" key="1">
    <source>
        <dbReference type="ARBA" id="ARBA00022679"/>
    </source>
</evidence>
<keyword evidence="6" id="KW-0695">RNA-directed DNA polymerase</keyword>
<reference evidence="8 9" key="1">
    <citation type="submission" date="2016-03" db="EMBL/GenBank/DDBJ databases">
        <title>EvidentialGene: Evidence-directed Construction of Genes on Genomes.</title>
        <authorList>
            <person name="Gilbert D.G."/>
            <person name="Choi J.-H."/>
            <person name="Mockaitis K."/>
            <person name="Colbourne J."/>
            <person name="Pfrender M."/>
        </authorList>
    </citation>
    <scope>NUCLEOTIDE SEQUENCE [LARGE SCALE GENOMIC DNA]</scope>
    <source>
        <strain evidence="8 9">Xinb3</strain>
        <tissue evidence="8">Complete organism</tissue>
    </source>
</reference>
<dbReference type="GO" id="GO:0016787">
    <property type="term" value="F:hydrolase activity"/>
    <property type="evidence" value="ECO:0007669"/>
    <property type="project" value="UniProtKB-KW"/>
</dbReference>
<feature type="non-terminal residue" evidence="8">
    <location>
        <position position="1"/>
    </location>
</feature>
<evidence type="ECO:0000313" key="9">
    <source>
        <dbReference type="Proteomes" id="UP000076858"/>
    </source>
</evidence>
<dbReference type="CDD" id="cd09274">
    <property type="entry name" value="RNase_HI_RT_Ty3"/>
    <property type="match status" value="1"/>
</dbReference>
<dbReference type="AlphaFoldDB" id="A0A162CBD0"/>
<feature type="non-terminal residue" evidence="8">
    <location>
        <position position="89"/>
    </location>
</feature>
<keyword evidence="3" id="KW-0540">Nuclease</keyword>
<keyword evidence="9" id="KW-1185">Reference proteome</keyword>
<dbReference type="FunFam" id="3.10.20.370:FF:000001">
    <property type="entry name" value="Retrovirus-related Pol polyprotein from transposon 17.6-like protein"/>
    <property type="match status" value="1"/>
</dbReference>
<dbReference type="InterPro" id="IPR043502">
    <property type="entry name" value="DNA/RNA_pol_sf"/>
</dbReference>
<keyword evidence="2" id="KW-0548">Nucleotidyltransferase</keyword>
<dbReference type="EMBL" id="LRGB01025990">
    <property type="protein sequence ID" value="KZR96125.1"/>
    <property type="molecule type" value="Genomic_DNA"/>
</dbReference>
<dbReference type="Gene3D" id="3.10.20.370">
    <property type="match status" value="1"/>
</dbReference>
<dbReference type="PANTHER" id="PTHR37984">
    <property type="entry name" value="PROTEIN CBG26694"/>
    <property type="match status" value="1"/>
</dbReference>
<organism evidence="8 9">
    <name type="scientific">Daphnia magna</name>
    <dbReference type="NCBI Taxonomy" id="35525"/>
    <lineage>
        <taxon>Eukaryota</taxon>
        <taxon>Metazoa</taxon>
        <taxon>Ecdysozoa</taxon>
        <taxon>Arthropoda</taxon>
        <taxon>Crustacea</taxon>
        <taxon>Branchiopoda</taxon>
        <taxon>Diplostraca</taxon>
        <taxon>Cladocera</taxon>
        <taxon>Anomopoda</taxon>
        <taxon>Daphniidae</taxon>
        <taxon>Daphnia</taxon>
    </lineage>
</organism>
<evidence type="ECO:0000256" key="4">
    <source>
        <dbReference type="ARBA" id="ARBA00022759"/>
    </source>
</evidence>
<protein>
    <recommendedName>
        <fullName evidence="7">Reverse transcriptase RNase H-like domain-containing protein</fullName>
    </recommendedName>
</protein>
<evidence type="ECO:0000313" key="8">
    <source>
        <dbReference type="EMBL" id="KZR96125.1"/>
    </source>
</evidence>
<keyword evidence="1" id="KW-0808">Transferase</keyword>
<dbReference type="GO" id="GO:0004519">
    <property type="term" value="F:endonuclease activity"/>
    <property type="evidence" value="ECO:0007669"/>
    <property type="project" value="UniProtKB-KW"/>
</dbReference>